<comment type="caution">
    <text evidence="2">The sequence shown here is derived from an EMBL/GenBank/DDBJ whole genome shotgun (WGS) entry which is preliminary data.</text>
</comment>
<dbReference type="CDD" id="cd05327">
    <property type="entry name" value="retinol-DH_like_SDR_c_like"/>
    <property type="match status" value="1"/>
</dbReference>
<dbReference type="GO" id="GO:0016491">
    <property type="term" value="F:oxidoreductase activity"/>
    <property type="evidence" value="ECO:0007669"/>
    <property type="project" value="UniProtKB-KW"/>
</dbReference>
<name>A0A833TFF8_PHYIN</name>
<keyword evidence="1" id="KW-0560">Oxidoreductase</keyword>
<proteinExistence type="predicted"/>
<sequence>MIAKNLCLAHNTEIHYECFQAMSAPSDVRPAIPDDWGVSQILSLKGKVAIVTGANSGLGYETASQLARKGAHVVLACRDEANGLAAAAALDELLGTEPERGSVQFLQLDVSDLKSVREFAKSFKRGHDRLDLLINNAGVMGGSYALSVDGYERLFATNHLGHFALTSQLFELLKQSTAARVVNVSSGLHKRGEASFDEDEIMVTTEDKFGQVQTYGETKLCNILFTMELDRRIQAARIENVMAVSCHPGYVATNLGANMAAANTNWLYWLVIKLMTLLPGGKSPEMGALPTLYAATGNEVVGGDYIGPKDRSTGSPARHMPSELCNSESAAKKLWAFSEKLANLTFVVEK</sequence>
<evidence type="ECO:0000313" key="2">
    <source>
        <dbReference type="EMBL" id="KAF4045675.1"/>
    </source>
</evidence>
<protein>
    <submittedName>
        <fullName evidence="2">Short chain dehydrogenase</fullName>
    </submittedName>
</protein>
<dbReference type="EMBL" id="WSZM01000041">
    <property type="protein sequence ID" value="KAF4045675.1"/>
    <property type="molecule type" value="Genomic_DNA"/>
</dbReference>
<dbReference type="PANTHER" id="PTHR43157">
    <property type="entry name" value="PHOSPHATIDYLINOSITOL-GLYCAN BIOSYNTHESIS CLASS F PROTEIN-RELATED"/>
    <property type="match status" value="1"/>
</dbReference>
<keyword evidence="4" id="KW-1185">Reference proteome</keyword>
<dbReference type="Gene3D" id="3.40.50.720">
    <property type="entry name" value="NAD(P)-binding Rossmann-like Domain"/>
    <property type="match status" value="1"/>
</dbReference>
<gene>
    <name evidence="2" type="ORF">GN244_ATG01846</name>
    <name evidence="3" type="ORF">GN958_ATG02531</name>
</gene>
<dbReference type="Proteomes" id="UP000704712">
    <property type="component" value="Unassembled WGS sequence"/>
</dbReference>
<dbReference type="InterPro" id="IPR036291">
    <property type="entry name" value="NAD(P)-bd_dom_sf"/>
</dbReference>
<evidence type="ECO:0000256" key="1">
    <source>
        <dbReference type="ARBA" id="ARBA00023002"/>
    </source>
</evidence>
<organism evidence="2 4">
    <name type="scientific">Phytophthora infestans</name>
    <name type="common">Potato late blight agent</name>
    <name type="synonym">Botrytis infestans</name>
    <dbReference type="NCBI Taxonomy" id="4787"/>
    <lineage>
        <taxon>Eukaryota</taxon>
        <taxon>Sar</taxon>
        <taxon>Stramenopiles</taxon>
        <taxon>Oomycota</taxon>
        <taxon>Peronosporomycetes</taxon>
        <taxon>Peronosporales</taxon>
        <taxon>Peronosporaceae</taxon>
        <taxon>Phytophthora</taxon>
    </lineage>
</organism>
<dbReference type="PANTHER" id="PTHR43157:SF31">
    <property type="entry name" value="PHOSPHATIDYLINOSITOL-GLYCAN BIOSYNTHESIS CLASS F PROTEIN"/>
    <property type="match status" value="1"/>
</dbReference>
<accession>A0A833TFF8</accession>
<evidence type="ECO:0000313" key="3">
    <source>
        <dbReference type="EMBL" id="KAF4148288.1"/>
    </source>
</evidence>
<reference evidence="2" key="1">
    <citation type="submission" date="2020-04" db="EMBL/GenBank/DDBJ databases">
        <title>Hybrid Assembly of Korean Phytophthora infestans isolates.</title>
        <authorList>
            <person name="Prokchorchik M."/>
            <person name="Lee Y."/>
            <person name="Seo J."/>
            <person name="Cho J.-H."/>
            <person name="Park Y.-E."/>
            <person name="Jang D.-C."/>
            <person name="Im J.-S."/>
            <person name="Choi J.-G."/>
            <person name="Park H.-J."/>
            <person name="Lee G.-B."/>
            <person name="Lee Y.-G."/>
            <person name="Hong S.-Y."/>
            <person name="Cho K."/>
            <person name="Sohn K.H."/>
        </authorList>
    </citation>
    <scope>NUCLEOTIDE SEQUENCE</scope>
    <source>
        <strain evidence="2">KR_1_A1</strain>
        <strain evidence="3">KR_2_A2</strain>
    </source>
</reference>
<dbReference type="SUPFAM" id="SSF51735">
    <property type="entry name" value="NAD(P)-binding Rossmann-fold domains"/>
    <property type="match status" value="1"/>
</dbReference>
<dbReference type="AlphaFoldDB" id="A0A833TFF8"/>
<dbReference type="EMBL" id="JAACNO010000308">
    <property type="protein sequence ID" value="KAF4148288.1"/>
    <property type="molecule type" value="Genomic_DNA"/>
</dbReference>
<dbReference type="PRINTS" id="PR00081">
    <property type="entry name" value="GDHRDH"/>
</dbReference>
<dbReference type="Pfam" id="PF00106">
    <property type="entry name" value="adh_short"/>
    <property type="match status" value="1"/>
</dbReference>
<dbReference type="NCBIfam" id="NF004846">
    <property type="entry name" value="PRK06197.1"/>
    <property type="match status" value="1"/>
</dbReference>
<dbReference type="InterPro" id="IPR002347">
    <property type="entry name" value="SDR_fam"/>
</dbReference>
<dbReference type="Proteomes" id="UP000602510">
    <property type="component" value="Unassembled WGS sequence"/>
</dbReference>
<evidence type="ECO:0000313" key="4">
    <source>
        <dbReference type="Proteomes" id="UP000602510"/>
    </source>
</evidence>